<dbReference type="Gene3D" id="4.10.430.10">
    <property type="entry name" value="Histone-like protein H-NS, C-terminal domain"/>
    <property type="match status" value="1"/>
</dbReference>
<dbReference type="GO" id="GO:0003677">
    <property type="term" value="F:DNA binding"/>
    <property type="evidence" value="ECO:0007669"/>
    <property type="project" value="InterPro"/>
</dbReference>
<protein>
    <recommendedName>
        <fullName evidence="2">DNA-binding protein H-NS-like C-terminal domain-containing protein</fullName>
    </recommendedName>
</protein>
<feature type="domain" description="DNA-binding protein H-NS-like C-terminal" evidence="2">
    <location>
        <begin position="72"/>
        <end position="118"/>
    </location>
</feature>
<dbReference type="RefSeq" id="WP_281804093.1">
    <property type="nucleotide sequence ID" value="NZ_BSEC01000001.1"/>
</dbReference>
<dbReference type="Pfam" id="PF00816">
    <property type="entry name" value="Histone_HNS"/>
    <property type="match status" value="1"/>
</dbReference>
<sequence>MSDEFANLSDLEIVSLIHRANEELARRKEMHKETLKADIEQKLRKAGLDLADLFPELGDRDDAAGPDGKASARATRPVPAKYKNHASGDSWSGRGARPPQWVRSILAERGWTIEQFKASEEFQA</sequence>
<evidence type="ECO:0000259" key="2">
    <source>
        <dbReference type="SMART" id="SM00528"/>
    </source>
</evidence>
<proteinExistence type="predicted"/>
<reference evidence="3" key="1">
    <citation type="journal article" date="2023" name="Int. J. Syst. Evol. Microbiol.">
        <title>Methylocystis iwaonis sp. nov., a type II methane-oxidizing bacterium from surface soil of a rice paddy field in Japan, and emended description of the genus Methylocystis (ex Whittenbury et al. 1970) Bowman et al. 1993.</title>
        <authorList>
            <person name="Kaise H."/>
            <person name="Sawadogo J.B."/>
            <person name="Alam M.S."/>
            <person name="Ueno C."/>
            <person name="Dianou D."/>
            <person name="Shinjo R."/>
            <person name="Asakawa S."/>
        </authorList>
    </citation>
    <scope>NUCLEOTIDE SEQUENCE</scope>
    <source>
        <strain evidence="3">LMG27198</strain>
    </source>
</reference>
<dbReference type="EMBL" id="BSEC01000001">
    <property type="protein sequence ID" value="GLI94071.1"/>
    <property type="molecule type" value="Genomic_DNA"/>
</dbReference>
<comment type="caution">
    <text evidence="3">The sequence shown here is derived from an EMBL/GenBank/DDBJ whole genome shotgun (WGS) entry which is preliminary data.</text>
</comment>
<accession>A0A9W6LT30</accession>
<dbReference type="SMART" id="SM00528">
    <property type="entry name" value="HNS"/>
    <property type="match status" value="1"/>
</dbReference>
<evidence type="ECO:0000313" key="3">
    <source>
        <dbReference type="EMBL" id="GLI94071.1"/>
    </source>
</evidence>
<feature type="region of interest" description="Disordered" evidence="1">
    <location>
        <begin position="57"/>
        <end position="97"/>
    </location>
</feature>
<dbReference type="InterPro" id="IPR027444">
    <property type="entry name" value="H-NS_C_dom"/>
</dbReference>
<organism evidence="3 4">
    <name type="scientific">Methylocystis echinoides</name>
    <dbReference type="NCBI Taxonomy" id="29468"/>
    <lineage>
        <taxon>Bacteria</taxon>
        <taxon>Pseudomonadati</taxon>
        <taxon>Pseudomonadota</taxon>
        <taxon>Alphaproteobacteria</taxon>
        <taxon>Hyphomicrobiales</taxon>
        <taxon>Methylocystaceae</taxon>
        <taxon>Methylocystis</taxon>
    </lineage>
</organism>
<dbReference type="Proteomes" id="UP001144323">
    <property type="component" value="Unassembled WGS sequence"/>
</dbReference>
<keyword evidence="4" id="KW-1185">Reference proteome</keyword>
<name>A0A9W6LT30_9HYPH</name>
<evidence type="ECO:0000256" key="1">
    <source>
        <dbReference type="SAM" id="MobiDB-lite"/>
    </source>
</evidence>
<evidence type="ECO:0000313" key="4">
    <source>
        <dbReference type="Proteomes" id="UP001144323"/>
    </source>
</evidence>
<gene>
    <name evidence="3" type="ORF">LMG27198_30630</name>
</gene>
<dbReference type="AlphaFoldDB" id="A0A9W6LT30"/>
<dbReference type="SUPFAM" id="SSF81273">
    <property type="entry name" value="H-NS histone-like proteins"/>
    <property type="match status" value="1"/>
</dbReference>
<dbReference type="InterPro" id="IPR037150">
    <property type="entry name" value="H-NS_C_dom_sf"/>
</dbReference>